<dbReference type="Proteomes" id="UP000288227">
    <property type="component" value="Unassembled WGS sequence"/>
</dbReference>
<name>A0A401UEY6_9BACT</name>
<feature type="chain" id="PRO_5019179259" evidence="1">
    <location>
        <begin position="22"/>
        <end position="415"/>
    </location>
</feature>
<dbReference type="AlphaFoldDB" id="A0A401UEY6"/>
<dbReference type="InterPro" id="IPR022441">
    <property type="entry name" value="Para_beta_helix_rpt-2"/>
</dbReference>
<dbReference type="InterPro" id="IPR006626">
    <property type="entry name" value="PbH1"/>
</dbReference>
<dbReference type="InterPro" id="IPR026464">
    <property type="entry name" value="NosD_copper_fam"/>
</dbReference>
<reference evidence="3 4" key="1">
    <citation type="submission" date="2018-11" db="EMBL/GenBank/DDBJ databases">
        <title>Chryseotalea sanarue gen. nov., sp., nov., a member of the family Cytophagaceae, isolated from a brackish lake in Hamamatsu Japan.</title>
        <authorList>
            <person name="Maejima Y."/>
            <person name="Iino T."/>
            <person name="Muraguchi Y."/>
            <person name="Fukuda K."/>
            <person name="Ohkuma M."/>
            <person name="Moriuchi R."/>
            <person name="Dohra H."/>
            <person name="Kimbara K."/>
            <person name="Shintani M."/>
        </authorList>
    </citation>
    <scope>NUCLEOTIDE SEQUENCE [LARGE SCALE GENOMIC DNA]</scope>
    <source>
        <strain evidence="3 4">Ys</strain>
    </source>
</reference>
<dbReference type="NCBIfam" id="TIGR03804">
    <property type="entry name" value="para_beta_helix"/>
    <property type="match status" value="1"/>
</dbReference>
<evidence type="ECO:0000256" key="1">
    <source>
        <dbReference type="SAM" id="SignalP"/>
    </source>
</evidence>
<accession>A0A401UEY6</accession>
<protein>
    <submittedName>
        <fullName evidence="3">Nitrous oxide reductase family maturation protein NosD</fullName>
    </submittedName>
</protein>
<organism evidence="3 4">
    <name type="scientific">Chryseotalea sanaruensis</name>
    <dbReference type="NCBI Taxonomy" id="2482724"/>
    <lineage>
        <taxon>Bacteria</taxon>
        <taxon>Pseudomonadati</taxon>
        <taxon>Bacteroidota</taxon>
        <taxon>Cytophagia</taxon>
        <taxon>Cytophagales</taxon>
        <taxon>Chryseotaleaceae</taxon>
        <taxon>Chryseotalea</taxon>
    </lineage>
</organism>
<dbReference type="Gene3D" id="2.160.20.10">
    <property type="entry name" value="Single-stranded right-handed beta-helix, Pectin lyase-like"/>
    <property type="match status" value="1"/>
</dbReference>
<dbReference type="InterPro" id="IPR007742">
    <property type="entry name" value="NosD_dom"/>
</dbReference>
<evidence type="ECO:0000313" key="4">
    <source>
        <dbReference type="Proteomes" id="UP000288227"/>
    </source>
</evidence>
<comment type="caution">
    <text evidence="3">The sequence shown here is derived from an EMBL/GenBank/DDBJ whole genome shotgun (WGS) entry which is preliminary data.</text>
</comment>
<keyword evidence="1" id="KW-0732">Signal</keyword>
<feature type="domain" description="Carbohydrate-binding/sugar hydrolysis" evidence="2">
    <location>
        <begin position="196"/>
        <end position="356"/>
    </location>
</feature>
<dbReference type="Pfam" id="PF05048">
    <property type="entry name" value="NosD"/>
    <property type="match status" value="1"/>
</dbReference>
<dbReference type="InterPro" id="IPR006633">
    <property type="entry name" value="Carb-bd_sugar_hydrolysis-dom"/>
</dbReference>
<feature type="signal peptide" evidence="1">
    <location>
        <begin position="1"/>
        <end position="21"/>
    </location>
</feature>
<feature type="domain" description="Carbohydrate-binding/sugar hydrolysis" evidence="2">
    <location>
        <begin position="50"/>
        <end position="189"/>
    </location>
</feature>
<dbReference type="InterPro" id="IPR011050">
    <property type="entry name" value="Pectin_lyase_fold/virulence"/>
</dbReference>
<sequence>MMKKILLLLLLTAVVFSYAGATVIEVGSNKMIKNIREAINKAKPYDTIVVYGGIYKEKQIKIEKPLTLIGRNNPILDGEHQYEILNIQANNVRITGFTFQNTGISSMEDLAAIKVSNVKNVIIEDNKVINAFFGIYFAHCKKSVVRNNVLTATAKEEHQIGNGIHMWQSDSMHIAGNHISGHRDGIYFEFVTNSLIENNRSDYNLRYGLHFMFSHDDTYKNNYFGKNGAGVAVMYTKGVKMLNNFFEENWGDASYGLLLKDIRDSEVLGNQFIKNSIAIYMEGSSRILFKQNVFKENGYGIRLQASCDENDFVRNNFQLNTFDIATNGNLVLNRINGNFWDRYEGYDLNKDGVGDVPYRPVSLYAMVVERVPAAVLLWRSFLVFLIDRAEKALPVVTPENLKDESPSMRPYDFTK</sequence>
<keyword evidence="4" id="KW-1185">Reference proteome</keyword>
<gene>
    <name evidence="3" type="ORF">SanaruYs_36640</name>
</gene>
<dbReference type="SMART" id="SM00710">
    <property type="entry name" value="PbH1"/>
    <property type="match status" value="8"/>
</dbReference>
<dbReference type="SUPFAM" id="SSF51126">
    <property type="entry name" value="Pectin lyase-like"/>
    <property type="match status" value="1"/>
</dbReference>
<dbReference type="EMBL" id="BHXQ01000007">
    <property type="protein sequence ID" value="GCC53420.1"/>
    <property type="molecule type" value="Genomic_DNA"/>
</dbReference>
<dbReference type="RefSeq" id="WP_246011948.1">
    <property type="nucleotide sequence ID" value="NZ_BHXQ01000007.1"/>
</dbReference>
<proteinExistence type="predicted"/>
<dbReference type="InterPro" id="IPR012334">
    <property type="entry name" value="Pectin_lyas_fold"/>
</dbReference>
<evidence type="ECO:0000259" key="2">
    <source>
        <dbReference type="SMART" id="SM00722"/>
    </source>
</evidence>
<dbReference type="SMART" id="SM00722">
    <property type="entry name" value="CASH"/>
    <property type="match status" value="2"/>
</dbReference>
<evidence type="ECO:0000313" key="3">
    <source>
        <dbReference type="EMBL" id="GCC53420.1"/>
    </source>
</evidence>
<dbReference type="NCBIfam" id="TIGR04247">
    <property type="entry name" value="NosD_copper_fam"/>
    <property type="match status" value="1"/>
</dbReference>